<evidence type="ECO:0000256" key="1">
    <source>
        <dbReference type="SAM" id="MobiDB-lite"/>
    </source>
</evidence>
<sequence length="115" mass="12533">MVFVKGMSGNPGGRPKLKVNLRELAQENTMEALETLVQVMRTGKPGERLVAANAILDRAYGRPTQSVEMSGDRSTLVDLLVSLNKSHPVDGEQEADRADGDDKDVDLHRVADPVH</sequence>
<accession>A0A512E477</accession>
<gene>
    <name evidence="2" type="ORF">SAE02_76370</name>
</gene>
<dbReference type="Proteomes" id="UP000321523">
    <property type="component" value="Unassembled WGS sequence"/>
</dbReference>
<keyword evidence="3" id="KW-1185">Reference proteome</keyword>
<dbReference type="AlphaFoldDB" id="A0A512E477"/>
<evidence type="ECO:0008006" key="4">
    <source>
        <dbReference type="Google" id="ProtNLM"/>
    </source>
</evidence>
<feature type="region of interest" description="Disordered" evidence="1">
    <location>
        <begin position="85"/>
        <end position="115"/>
    </location>
</feature>
<evidence type="ECO:0000313" key="2">
    <source>
        <dbReference type="EMBL" id="GEO43489.1"/>
    </source>
</evidence>
<feature type="compositionally biased region" description="Basic and acidic residues" evidence="1">
    <location>
        <begin position="87"/>
        <end position="115"/>
    </location>
</feature>
<name>A0A512E477_9PROT</name>
<proteinExistence type="predicted"/>
<organism evidence="2 3">
    <name type="scientific">Skermanella aerolata</name>
    <dbReference type="NCBI Taxonomy" id="393310"/>
    <lineage>
        <taxon>Bacteria</taxon>
        <taxon>Pseudomonadati</taxon>
        <taxon>Pseudomonadota</taxon>
        <taxon>Alphaproteobacteria</taxon>
        <taxon>Rhodospirillales</taxon>
        <taxon>Azospirillaceae</taxon>
        <taxon>Skermanella</taxon>
    </lineage>
</organism>
<comment type="caution">
    <text evidence="2">The sequence shown here is derived from an EMBL/GenBank/DDBJ whole genome shotgun (WGS) entry which is preliminary data.</text>
</comment>
<dbReference type="RefSeq" id="WP_044438029.1">
    <property type="nucleotide sequence ID" value="NZ_BJYZ01000092.1"/>
</dbReference>
<reference evidence="2 3" key="1">
    <citation type="submission" date="2019-07" db="EMBL/GenBank/DDBJ databases">
        <title>Whole genome shotgun sequence of Skermanella aerolata NBRC 106429.</title>
        <authorList>
            <person name="Hosoyama A."/>
            <person name="Uohara A."/>
            <person name="Ohji S."/>
            <person name="Ichikawa N."/>
        </authorList>
    </citation>
    <scope>NUCLEOTIDE SEQUENCE [LARGE SCALE GENOMIC DNA]</scope>
    <source>
        <strain evidence="2 3">NBRC 106429</strain>
    </source>
</reference>
<protein>
    <recommendedName>
        <fullName evidence="4">DUF5681 domain-containing protein</fullName>
    </recommendedName>
</protein>
<dbReference type="EMBL" id="BJYZ01000092">
    <property type="protein sequence ID" value="GEO43489.1"/>
    <property type="molecule type" value="Genomic_DNA"/>
</dbReference>
<evidence type="ECO:0000313" key="3">
    <source>
        <dbReference type="Proteomes" id="UP000321523"/>
    </source>
</evidence>